<evidence type="ECO:0000256" key="8">
    <source>
        <dbReference type="ARBA" id="ARBA00023180"/>
    </source>
</evidence>
<dbReference type="OrthoDB" id="10013439at2759"/>
<dbReference type="GO" id="GO:0030246">
    <property type="term" value="F:carbohydrate binding"/>
    <property type="evidence" value="ECO:0007669"/>
    <property type="project" value="InterPro"/>
</dbReference>
<evidence type="ECO:0000256" key="5">
    <source>
        <dbReference type="ARBA" id="ARBA00022824"/>
    </source>
</evidence>
<keyword evidence="9" id="KW-0119">Carbohydrate metabolism</keyword>
<feature type="chain" id="PRO_5013275094" evidence="12">
    <location>
        <begin position="33"/>
        <end position="302"/>
    </location>
</feature>
<dbReference type="GO" id="GO:0005789">
    <property type="term" value="C:endoplasmic reticulum membrane"/>
    <property type="evidence" value="ECO:0007669"/>
    <property type="project" value="UniProtKB-SubCell"/>
</dbReference>
<evidence type="ECO:0000259" key="13">
    <source>
        <dbReference type="Pfam" id="PF11721"/>
    </source>
</evidence>
<keyword evidence="7 11" id="KW-0472">Membrane</keyword>
<dbReference type="EMBL" id="MTYJ01000001">
    <property type="protein sequence ID" value="OQV25978.1"/>
    <property type="molecule type" value="Genomic_DNA"/>
</dbReference>
<keyword evidence="15" id="KW-1185">Reference proteome</keyword>
<accession>A0A1W0XF03</accession>
<feature type="transmembrane region" description="Helical" evidence="11">
    <location>
        <begin position="282"/>
        <end position="300"/>
    </location>
</feature>
<keyword evidence="5" id="KW-0256">Endoplasmic reticulum</keyword>
<reference evidence="15" key="1">
    <citation type="submission" date="2017-01" db="EMBL/GenBank/DDBJ databases">
        <title>Comparative genomics of anhydrobiosis in the tardigrade Hypsibius dujardini.</title>
        <authorList>
            <person name="Yoshida Y."/>
            <person name="Koutsovoulos G."/>
            <person name="Laetsch D."/>
            <person name="Stevens L."/>
            <person name="Kumar S."/>
            <person name="Horikawa D."/>
            <person name="Ishino K."/>
            <person name="Komine S."/>
            <person name="Tomita M."/>
            <person name="Blaxter M."/>
            <person name="Arakawa K."/>
        </authorList>
    </citation>
    <scope>NUCLEOTIDE SEQUENCE [LARGE SCALE GENOMIC DNA]</scope>
    <source>
        <strain evidence="15">Z151</strain>
    </source>
</reference>
<comment type="similarity">
    <text evidence="2">Belongs to the malectin family.</text>
</comment>
<dbReference type="Pfam" id="PF11721">
    <property type="entry name" value="Malectin"/>
    <property type="match status" value="1"/>
</dbReference>
<keyword evidence="8" id="KW-0325">Glycoprotein</keyword>
<proteinExistence type="inferred from homology"/>
<feature type="region of interest" description="Disordered" evidence="10">
    <location>
        <begin position="233"/>
        <end position="253"/>
    </location>
</feature>
<keyword evidence="4 12" id="KW-0732">Signal</keyword>
<evidence type="ECO:0000256" key="2">
    <source>
        <dbReference type="ARBA" id="ARBA00009141"/>
    </source>
</evidence>
<comment type="subcellular location">
    <subcellularLocation>
        <location evidence="1">Endoplasmic reticulum membrane</location>
        <topology evidence="1">Single-pass type I membrane protein</topology>
    </subcellularLocation>
</comment>
<evidence type="ECO:0000256" key="4">
    <source>
        <dbReference type="ARBA" id="ARBA00022729"/>
    </source>
</evidence>
<evidence type="ECO:0000256" key="7">
    <source>
        <dbReference type="ARBA" id="ARBA00023136"/>
    </source>
</evidence>
<keyword evidence="3 11" id="KW-0812">Transmembrane</keyword>
<evidence type="ECO:0000256" key="12">
    <source>
        <dbReference type="SAM" id="SignalP"/>
    </source>
</evidence>
<dbReference type="PANTHER" id="PTHR13460">
    <property type="match status" value="1"/>
</dbReference>
<evidence type="ECO:0000256" key="3">
    <source>
        <dbReference type="ARBA" id="ARBA00022692"/>
    </source>
</evidence>
<dbReference type="Proteomes" id="UP000192578">
    <property type="component" value="Unassembled WGS sequence"/>
</dbReference>
<evidence type="ECO:0000313" key="15">
    <source>
        <dbReference type="Proteomes" id="UP000192578"/>
    </source>
</evidence>
<evidence type="ECO:0000256" key="1">
    <source>
        <dbReference type="ARBA" id="ARBA00004115"/>
    </source>
</evidence>
<evidence type="ECO:0000256" key="6">
    <source>
        <dbReference type="ARBA" id="ARBA00022989"/>
    </source>
</evidence>
<name>A0A1W0XF03_HYPEX</name>
<evidence type="ECO:0000313" key="14">
    <source>
        <dbReference type="EMBL" id="OQV25978.1"/>
    </source>
</evidence>
<comment type="caution">
    <text evidence="14">The sequence shown here is derived from an EMBL/GenBank/DDBJ whole genome shotgun (WGS) entry which is preliminary data.</text>
</comment>
<evidence type="ECO:0000256" key="10">
    <source>
        <dbReference type="SAM" id="MobiDB-lite"/>
    </source>
</evidence>
<feature type="signal peptide" evidence="12">
    <location>
        <begin position="1"/>
        <end position="32"/>
    </location>
</feature>
<protein>
    <submittedName>
        <fullName evidence="14">Malectin</fullName>
    </submittedName>
</protein>
<evidence type="ECO:0000256" key="11">
    <source>
        <dbReference type="SAM" id="Phobius"/>
    </source>
</evidence>
<dbReference type="AlphaFoldDB" id="A0A1W0XF03"/>
<dbReference type="InterPro" id="IPR039155">
    <property type="entry name" value="MLEC"/>
</dbReference>
<gene>
    <name evidence="14" type="ORF">BV898_00114</name>
</gene>
<keyword evidence="6 11" id="KW-1133">Transmembrane helix</keyword>
<sequence>MKYPSSLARMQAVYLWPQLLLQLLAMAQTCTASSNDDGSSARQLDIVYAVNCGGEEHVDSLGVPYQRDPSLDGQASDYGLRWQVINSATQDDFILYQTERFAESTFGYDIPIPKNSKPTNYVLVLKFAEVYFNQAGMKVFDVLLNGDHLVIDGLDIFERAGGRAAAFDVHIPFKVTGNKLVLLSTGEESDLPTSRVLRLDFVKTSQDNPKCNAFYLARASLTDIPKFEVKSKAPETLDEEYPSDPKSEHSSQYLDEWNSPSEFFDFPTPASVEETESGLEKYYPVIAVFLFIGVLTFFLFKL</sequence>
<dbReference type="InterPro" id="IPR021720">
    <property type="entry name" value="Malectin_dom"/>
</dbReference>
<feature type="domain" description="Malectin" evidence="13">
    <location>
        <begin position="47"/>
        <end position="214"/>
    </location>
</feature>
<dbReference type="Gene3D" id="2.60.120.430">
    <property type="entry name" value="Galactose-binding lectin"/>
    <property type="match status" value="1"/>
</dbReference>
<dbReference type="PANTHER" id="PTHR13460:SF0">
    <property type="entry name" value="MALECTIN"/>
    <property type="match status" value="1"/>
</dbReference>
<organism evidence="14 15">
    <name type="scientific">Hypsibius exemplaris</name>
    <name type="common">Freshwater tardigrade</name>
    <dbReference type="NCBI Taxonomy" id="2072580"/>
    <lineage>
        <taxon>Eukaryota</taxon>
        <taxon>Metazoa</taxon>
        <taxon>Ecdysozoa</taxon>
        <taxon>Tardigrada</taxon>
        <taxon>Eutardigrada</taxon>
        <taxon>Parachela</taxon>
        <taxon>Hypsibioidea</taxon>
        <taxon>Hypsibiidae</taxon>
        <taxon>Hypsibius</taxon>
    </lineage>
</organism>
<evidence type="ECO:0000256" key="9">
    <source>
        <dbReference type="ARBA" id="ARBA00023277"/>
    </source>
</evidence>